<dbReference type="Proteomes" id="UP000194360">
    <property type="component" value="Unassembled WGS sequence"/>
</dbReference>
<feature type="compositionally biased region" description="Basic and acidic residues" evidence="1">
    <location>
        <begin position="618"/>
        <end position="630"/>
    </location>
</feature>
<feature type="compositionally biased region" description="Basic and acidic residues" evidence="1">
    <location>
        <begin position="27"/>
        <end position="57"/>
    </location>
</feature>
<feature type="compositionally biased region" description="Basic and acidic residues" evidence="1">
    <location>
        <begin position="225"/>
        <end position="234"/>
    </location>
</feature>
<feature type="compositionally biased region" description="Acidic residues" evidence="1">
    <location>
        <begin position="84"/>
        <end position="99"/>
    </location>
</feature>
<dbReference type="GO" id="GO:0005975">
    <property type="term" value="P:carbohydrate metabolic process"/>
    <property type="evidence" value="ECO:0007669"/>
    <property type="project" value="UniProtKB-ARBA"/>
</dbReference>
<feature type="region of interest" description="Disordered" evidence="1">
    <location>
        <begin position="414"/>
        <end position="454"/>
    </location>
</feature>
<feature type="region of interest" description="Disordered" evidence="1">
    <location>
        <begin position="484"/>
        <end position="767"/>
    </location>
</feature>
<comment type="caution">
    <text evidence="2">The sequence shown here is derived from an EMBL/GenBank/DDBJ whole genome shotgun (WGS) entry which is preliminary data.</text>
</comment>
<dbReference type="SUPFAM" id="SSF49478">
    <property type="entry name" value="Cna protein B-type domain"/>
    <property type="match status" value="2"/>
</dbReference>
<evidence type="ECO:0000256" key="1">
    <source>
        <dbReference type="SAM" id="MobiDB-lite"/>
    </source>
</evidence>
<evidence type="ECO:0000313" key="2">
    <source>
        <dbReference type="EMBL" id="OSY35364.1"/>
    </source>
</evidence>
<dbReference type="Pfam" id="PF13620">
    <property type="entry name" value="CarboxypepD_reg"/>
    <property type="match status" value="1"/>
</dbReference>
<name>A0A1Y2MJC5_PSEAH</name>
<dbReference type="RefSeq" id="WP_125911234.1">
    <property type="nucleotide sequence ID" value="NZ_AP018920.1"/>
</dbReference>
<protein>
    <recommendedName>
        <fullName evidence="4">Cna protein B-type domain protein</fullName>
    </recommendedName>
</protein>
<organism evidence="2 3">
    <name type="scientific">Pseudonocardia autotrophica</name>
    <name type="common">Amycolata autotrophica</name>
    <name type="synonym">Nocardia autotrophica</name>
    <dbReference type="NCBI Taxonomy" id="2074"/>
    <lineage>
        <taxon>Bacteria</taxon>
        <taxon>Bacillati</taxon>
        <taxon>Actinomycetota</taxon>
        <taxon>Actinomycetes</taxon>
        <taxon>Pseudonocardiales</taxon>
        <taxon>Pseudonocardiaceae</taxon>
        <taxon>Pseudonocardia</taxon>
    </lineage>
</organism>
<feature type="compositionally biased region" description="Basic and acidic residues" evidence="1">
    <location>
        <begin position="525"/>
        <end position="540"/>
    </location>
</feature>
<dbReference type="InterPro" id="IPR013783">
    <property type="entry name" value="Ig-like_fold"/>
</dbReference>
<evidence type="ECO:0000313" key="3">
    <source>
        <dbReference type="Proteomes" id="UP000194360"/>
    </source>
</evidence>
<feature type="compositionally biased region" description="Polar residues" evidence="1">
    <location>
        <begin position="663"/>
        <end position="677"/>
    </location>
</feature>
<dbReference type="OrthoDB" id="3579574at2"/>
<feature type="region of interest" description="Disordered" evidence="1">
    <location>
        <begin position="934"/>
        <end position="953"/>
    </location>
</feature>
<evidence type="ECO:0008006" key="4">
    <source>
        <dbReference type="Google" id="ProtNLM"/>
    </source>
</evidence>
<feature type="compositionally biased region" description="Basic and acidic residues" evidence="1">
    <location>
        <begin position="166"/>
        <end position="176"/>
    </location>
</feature>
<proteinExistence type="predicted"/>
<gene>
    <name evidence="2" type="ORF">BG845_06125</name>
</gene>
<dbReference type="Gene3D" id="2.60.40.10">
    <property type="entry name" value="Immunoglobulins"/>
    <property type="match status" value="1"/>
</dbReference>
<dbReference type="AlphaFoldDB" id="A0A1Y2MJC5"/>
<feature type="compositionally biased region" description="Low complexity" evidence="1">
    <location>
        <begin position="541"/>
        <end position="559"/>
    </location>
</feature>
<feature type="compositionally biased region" description="Pro residues" evidence="1">
    <location>
        <begin position="204"/>
        <end position="219"/>
    </location>
</feature>
<reference evidence="2 3" key="1">
    <citation type="submission" date="2016-09" db="EMBL/GenBank/DDBJ databases">
        <title>Pseudonocardia autotrophica DSM535, a candidate organism with high potential of specific P450 cytochromes.</title>
        <authorList>
            <person name="Grumaz C."/>
            <person name="Vainshtein Y."/>
            <person name="Kirstahler P."/>
            <person name="Sohn K."/>
        </authorList>
    </citation>
    <scope>NUCLEOTIDE SEQUENCE [LARGE SCALE GENOMIC DNA]</scope>
    <source>
        <strain evidence="2 3">DSM 535</strain>
    </source>
</reference>
<keyword evidence="3" id="KW-1185">Reference proteome</keyword>
<dbReference type="STRING" id="2074.BG845_06125"/>
<sequence length="953" mass="94582">MSTWALLGLLVVVLVAVGIAAFLRWGRGRDDNPTSHDDEARPRTVADLVDRRARGLDDDVPAPEPAVEHAGEPEFPEPAPADPVAEDTEPEDAEPEDADPTGPIEAGGTAAVAESDAVAGTTADPDDPEPVGREVPRSELGSLGVAVSSAPDITDAAADTAEDETTDRIPEVRSAEPRITPDVSAGPVGPPWSRGFKDGKPVEPVDPPTAPTRPVPSPTPIARRRPIERPRTDSDVLGPDSSAPDISTPDRGVAAPTAGGLASIAAFRAARGERPGPDGAAPVRPAASAGLPVDEDLIQEHDAGQDPNAPVPEVEVDAVTASRVRADDGVGAEPIDFGRGVQAAGAAGPDAGAASDGAAVLDDAAVSDEAAGSDEVASVGDAASGAVAAPVGDAAPAAGTAPVGEVVPVAAAAPMDGAAPGEDPAPGGDAALSAAAAPGHDAAPGEDTASGDDAAPGIGAGRIAALAGGAVAATATAAVVTAGRAGDGAGSTDEAAGSEPSEDTERSAQTDELSATPGGTEDPAEPTRAHGATEADRATGEIEPAPAAGETEPAPVAGETEPALATEDTEPALATGDTEPARTVGETELPAAAVASEEPEDTGAAVIAGAPTVLPVRSDPRSPVDPDLVKRVTAVPAERPIPRGQATPDTEREFREARDRITGQPNWSSRVPEQASASERIGSEARIASIGLAATGPRESGENPEPPPRPAPRLLRSTRPVAERPEPPPAADPVPPPATPAPEPEAPPTVRTAAVDPVNPAVQAGDRAEDVALTVRRSGPAPDAVVPGTAPQDVEIRVLGPDDAALPGAAVALRDRAGSPTGSAVTGADGIARIPAPGAGEFAVVARLDGHRPGVAAFSVADTAAAVTVRLRPSASVHGTVRTDDGAAADVPVALEQDGEPVAETRTGPDGTFRLTDLDPGRYRLVTGTGATASGVDVEVPAGGDVEQDVTAS</sequence>
<feature type="compositionally biased region" description="Basic and acidic residues" evidence="1">
    <location>
        <begin position="649"/>
        <end position="661"/>
    </location>
</feature>
<feature type="compositionally biased region" description="Pro residues" evidence="1">
    <location>
        <begin position="727"/>
        <end position="747"/>
    </location>
</feature>
<feature type="region of interest" description="Disordered" evidence="1">
    <location>
        <begin position="26"/>
        <end position="312"/>
    </location>
</feature>
<dbReference type="EMBL" id="MIGB01000053">
    <property type="protein sequence ID" value="OSY35364.1"/>
    <property type="molecule type" value="Genomic_DNA"/>
</dbReference>
<accession>A0A1Y2MJC5</accession>